<evidence type="ECO:0000313" key="2">
    <source>
        <dbReference type="EMBL" id="QHT93422.1"/>
    </source>
</evidence>
<reference evidence="2" key="1">
    <citation type="journal article" date="2020" name="Nature">
        <title>Giant virus diversity and host interactions through global metagenomics.</title>
        <authorList>
            <person name="Schulz F."/>
            <person name="Roux S."/>
            <person name="Paez-Espino D."/>
            <person name="Jungbluth S."/>
            <person name="Walsh D.A."/>
            <person name="Denef V.J."/>
            <person name="McMahon K.D."/>
            <person name="Konstantinidis K.T."/>
            <person name="Eloe-Fadrosh E.A."/>
            <person name="Kyrpides N.C."/>
            <person name="Woyke T."/>
        </authorList>
    </citation>
    <scope>NUCLEOTIDE SEQUENCE</scope>
    <source>
        <strain evidence="2">GVMAG-M-3300024252-29</strain>
    </source>
</reference>
<keyword evidence="1" id="KW-1133">Transmembrane helix</keyword>
<dbReference type="EMBL" id="MN740207">
    <property type="protein sequence ID" value="QHT93422.1"/>
    <property type="molecule type" value="Genomic_DNA"/>
</dbReference>
<dbReference type="AlphaFoldDB" id="A0A6C0IKC5"/>
<accession>A0A6C0IKC5</accession>
<name>A0A6C0IKC5_9ZZZZ</name>
<feature type="transmembrane region" description="Helical" evidence="1">
    <location>
        <begin position="118"/>
        <end position="137"/>
    </location>
</feature>
<protein>
    <submittedName>
        <fullName evidence="2">Uncharacterized protein</fullName>
    </submittedName>
</protein>
<feature type="transmembrane region" description="Helical" evidence="1">
    <location>
        <begin position="177"/>
        <end position="197"/>
    </location>
</feature>
<keyword evidence="1" id="KW-0812">Transmembrane</keyword>
<organism evidence="2">
    <name type="scientific">viral metagenome</name>
    <dbReference type="NCBI Taxonomy" id="1070528"/>
    <lineage>
        <taxon>unclassified sequences</taxon>
        <taxon>metagenomes</taxon>
        <taxon>organismal metagenomes</taxon>
    </lineage>
</organism>
<feature type="transmembrane region" description="Helical" evidence="1">
    <location>
        <begin position="235"/>
        <end position="256"/>
    </location>
</feature>
<evidence type="ECO:0000256" key="1">
    <source>
        <dbReference type="SAM" id="Phobius"/>
    </source>
</evidence>
<sequence>MNIITNKYYITRTGEFATDANKKIAYTLLGLSLCYHDYIERNTTEYISVFIGSSIFWTFIELFLNITKSRVINPMTIKLRNKFKLPVNKYIGIILQGTQEGGVVTIIGLYFGDRLFSLYYQSIYHLIIFYMMMNMLYKKSKLKIRSRRQINTPSSLMIMGTVSVYNAITIYYNQSHIYRIITMFLSMIYISSVWTYVSYKKMFRNVETEISDKNGHYNLIDTSKNTIFNVLMYDILFEIGIAYVTFYNLFIIHLPILHKS</sequence>
<proteinExistence type="predicted"/>
<feature type="transmembrane region" description="Helical" evidence="1">
    <location>
        <begin position="46"/>
        <end position="66"/>
    </location>
</feature>
<keyword evidence="1" id="KW-0472">Membrane</keyword>
<feature type="transmembrane region" description="Helical" evidence="1">
    <location>
        <begin position="149"/>
        <end position="171"/>
    </location>
</feature>